<dbReference type="AlphaFoldDB" id="A0A519BHY7"/>
<comment type="caution">
    <text evidence="1">The sequence shown here is derived from an EMBL/GenBank/DDBJ whole genome shotgun (WGS) entry which is preliminary data.</text>
</comment>
<gene>
    <name evidence="1" type="ORF">EVJ46_01220</name>
</gene>
<organism evidence="1 2">
    <name type="scientific">Acididesulfobacter guangdongensis</name>
    <dbReference type="NCBI Taxonomy" id="2597225"/>
    <lineage>
        <taxon>Bacteria</taxon>
        <taxon>Deltaproteobacteria</taxon>
        <taxon>Candidatus Acidulodesulfobacterales</taxon>
        <taxon>Candidatus Acididesulfobacter</taxon>
    </lineage>
</organism>
<evidence type="ECO:0000313" key="2">
    <source>
        <dbReference type="Proteomes" id="UP000316562"/>
    </source>
</evidence>
<reference evidence="1 2" key="1">
    <citation type="journal article" date="2019" name="ISME J.">
        <title>Insights into ecological role of a new deltaproteobacterial order Candidatus Acidulodesulfobacterales by metagenomics and metatranscriptomics.</title>
        <authorList>
            <person name="Tan S."/>
            <person name="Liu J."/>
            <person name="Fang Y."/>
            <person name="Hedlund B.P."/>
            <person name="Lian Z.H."/>
            <person name="Huang L.Y."/>
            <person name="Li J.T."/>
            <person name="Huang L.N."/>
            <person name="Li W.J."/>
            <person name="Jiang H.C."/>
            <person name="Dong H.L."/>
            <person name="Shu W.S."/>
        </authorList>
    </citation>
    <scope>NUCLEOTIDE SEQUENCE [LARGE SCALE GENOMIC DNA]</scope>
    <source>
        <strain evidence="1">AP2</strain>
    </source>
</reference>
<proteinExistence type="predicted"/>
<protein>
    <submittedName>
        <fullName evidence="1">Uncharacterized protein</fullName>
    </submittedName>
</protein>
<dbReference type="EMBL" id="SGBC01000001">
    <property type="protein sequence ID" value="RZD16888.1"/>
    <property type="molecule type" value="Genomic_DNA"/>
</dbReference>
<accession>A0A519BHY7</accession>
<sequence length="117" mass="11920">MTQAIGAVQQQNDNLFQANQAGAAVNNKAQNADAANNGANNAGDTIVAAALKTEKTLNNGLINALKVSLAGINNNANQNAAKAANGANNANNNDRYNNQAKFPNAAAATGNFVNKII</sequence>
<dbReference type="Proteomes" id="UP000316562">
    <property type="component" value="Unassembled WGS sequence"/>
</dbReference>
<name>A0A519BHY7_ACIG2</name>
<evidence type="ECO:0000313" key="1">
    <source>
        <dbReference type="EMBL" id="RZD16888.1"/>
    </source>
</evidence>